<evidence type="ECO:0000313" key="2">
    <source>
        <dbReference type="RefSeq" id="XP_052110777.1"/>
    </source>
</evidence>
<sequence length="133" mass="15861">MKKWTEYLFCQKLYFMTFLQGCCQMNGETHAYNRKNPFGDIEFVESLFLHGLQKLKEADIQGIQEFMYELLMDRKKQELFDYFGDTKRWWHDLKIVKVTYSFNVDESVDFKTTLNALLLPLADPESVSFSLEL</sequence>
<dbReference type="GeneID" id="107464193"/>
<dbReference type="RefSeq" id="XP_052110777.1">
    <property type="nucleotide sequence ID" value="XM_052254817.1"/>
</dbReference>
<keyword evidence="1" id="KW-1185">Reference proteome</keyword>
<protein>
    <submittedName>
        <fullName evidence="2">Uncharacterized protein LOC107464193</fullName>
    </submittedName>
</protein>
<proteinExistence type="predicted"/>
<dbReference type="Proteomes" id="UP000515211">
    <property type="component" value="Chromosome 9"/>
</dbReference>
<evidence type="ECO:0000313" key="1">
    <source>
        <dbReference type="Proteomes" id="UP000515211"/>
    </source>
</evidence>
<dbReference type="AlphaFoldDB" id="A0A9C6WD33"/>
<reference evidence="1" key="1">
    <citation type="journal article" date="2016" name="Nat. Genet.">
        <title>The genome sequences of Arachis duranensis and Arachis ipaensis, the diploid ancestors of cultivated peanut.</title>
        <authorList>
            <person name="Bertioli D.J."/>
            <person name="Cannon S.B."/>
            <person name="Froenicke L."/>
            <person name="Huang G."/>
            <person name="Farmer A.D."/>
            <person name="Cannon E.K."/>
            <person name="Liu X."/>
            <person name="Gao D."/>
            <person name="Clevenger J."/>
            <person name="Dash S."/>
            <person name="Ren L."/>
            <person name="Moretzsohn M.C."/>
            <person name="Shirasawa K."/>
            <person name="Huang W."/>
            <person name="Vidigal B."/>
            <person name="Abernathy B."/>
            <person name="Chu Y."/>
            <person name="Niederhuth C.E."/>
            <person name="Umale P."/>
            <person name="Araujo A.C."/>
            <person name="Kozik A."/>
            <person name="Kim K.D."/>
            <person name="Burow M.D."/>
            <person name="Varshney R.K."/>
            <person name="Wang X."/>
            <person name="Zhang X."/>
            <person name="Barkley N."/>
            <person name="Guimaraes P.M."/>
            <person name="Isobe S."/>
            <person name="Guo B."/>
            <person name="Liao B."/>
            <person name="Stalker H.T."/>
            <person name="Schmitz R.J."/>
            <person name="Scheffler B.E."/>
            <person name="Leal-Bertioli S.C."/>
            <person name="Xun X."/>
            <person name="Jackson S.A."/>
            <person name="Michelmore R."/>
            <person name="Ozias-Akins P."/>
        </authorList>
    </citation>
    <scope>NUCLEOTIDE SEQUENCE [LARGE SCALE GENOMIC DNA]</scope>
    <source>
        <strain evidence="1">cv. V14167</strain>
    </source>
</reference>
<reference evidence="2" key="2">
    <citation type="submission" date="2025-08" db="UniProtKB">
        <authorList>
            <consortium name="RefSeq"/>
        </authorList>
    </citation>
    <scope>IDENTIFICATION</scope>
    <source>
        <tissue evidence="2">Whole plant</tissue>
    </source>
</reference>
<name>A0A9C6WD33_ARADU</name>
<dbReference type="KEGG" id="adu:107464193"/>
<accession>A0A9C6WD33</accession>
<organism evidence="1 2">
    <name type="scientific">Arachis duranensis</name>
    <name type="common">Wild peanut</name>
    <dbReference type="NCBI Taxonomy" id="130453"/>
    <lineage>
        <taxon>Eukaryota</taxon>
        <taxon>Viridiplantae</taxon>
        <taxon>Streptophyta</taxon>
        <taxon>Embryophyta</taxon>
        <taxon>Tracheophyta</taxon>
        <taxon>Spermatophyta</taxon>
        <taxon>Magnoliopsida</taxon>
        <taxon>eudicotyledons</taxon>
        <taxon>Gunneridae</taxon>
        <taxon>Pentapetalae</taxon>
        <taxon>rosids</taxon>
        <taxon>fabids</taxon>
        <taxon>Fabales</taxon>
        <taxon>Fabaceae</taxon>
        <taxon>Papilionoideae</taxon>
        <taxon>50 kb inversion clade</taxon>
        <taxon>dalbergioids sensu lato</taxon>
        <taxon>Dalbergieae</taxon>
        <taxon>Pterocarpus clade</taxon>
        <taxon>Arachis</taxon>
    </lineage>
</organism>
<gene>
    <name evidence="2" type="primary">LOC107464193</name>
</gene>